<dbReference type="EMBL" id="BMFH01000001">
    <property type="protein sequence ID" value="GGD39482.1"/>
    <property type="molecule type" value="Genomic_DNA"/>
</dbReference>
<dbReference type="Pfam" id="PF12850">
    <property type="entry name" value="Metallophos_2"/>
    <property type="match status" value="1"/>
</dbReference>
<dbReference type="CDD" id="cd07398">
    <property type="entry name" value="MPP_YbbF-LpxH"/>
    <property type="match status" value="1"/>
</dbReference>
<dbReference type="SUPFAM" id="SSF56300">
    <property type="entry name" value="Metallo-dependent phosphatases"/>
    <property type="match status" value="1"/>
</dbReference>
<dbReference type="InterPro" id="IPR029052">
    <property type="entry name" value="Metallo-depent_PP-like"/>
</dbReference>
<keyword evidence="4" id="KW-1185">Reference proteome</keyword>
<dbReference type="Proteomes" id="UP000625780">
    <property type="component" value="Unassembled WGS sequence"/>
</dbReference>
<dbReference type="RefSeq" id="WP_188368964.1">
    <property type="nucleotide sequence ID" value="NZ_BMFH01000001.1"/>
</dbReference>
<evidence type="ECO:0000313" key="4">
    <source>
        <dbReference type="Proteomes" id="UP000625780"/>
    </source>
</evidence>
<evidence type="ECO:0000259" key="2">
    <source>
        <dbReference type="Pfam" id="PF12850"/>
    </source>
</evidence>
<organism evidence="3 4">
    <name type="scientific">Muriicola marianensis</name>
    <dbReference type="NCBI Taxonomy" id="1324801"/>
    <lineage>
        <taxon>Bacteria</taxon>
        <taxon>Pseudomonadati</taxon>
        <taxon>Bacteroidota</taxon>
        <taxon>Flavobacteriia</taxon>
        <taxon>Flavobacteriales</taxon>
        <taxon>Flavobacteriaceae</taxon>
        <taxon>Muriicola</taxon>
    </lineage>
</organism>
<dbReference type="InterPro" id="IPR024654">
    <property type="entry name" value="Calcineurin-like_PHP_lpxH"/>
</dbReference>
<evidence type="ECO:0000256" key="1">
    <source>
        <dbReference type="ARBA" id="ARBA00008950"/>
    </source>
</evidence>
<dbReference type="Gene3D" id="3.60.21.10">
    <property type="match status" value="1"/>
</dbReference>
<evidence type="ECO:0000313" key="3">
    <source>
        <dbReference type="EMBL" id="GGD39482.1"/>
    </source>
</evidence>
<feature type="domain" description="Calcineurin-like phosphoesterase" evidence="2">
    <location>
        <begin position="8"/>
        <end position="235"/>
    </location>
</feature>
<dbReference type="InterPro" id="IPR043461">
    <property type="entry name" value="LpxH-like"/>
</dbReference>
<sequence length="284" mass="32985">MKKRKIDVVVISDVHLGSPSSKAEELLIYLSSIKPKTLVLNGDFIDPFYIRRNSFPKTHLKVIKKILSLLSEGSEVYYITSNNDNLFRKFTGSMFSRLHFQDKLITDMDGKSVCILHGSIFDTSPALSKWLIKLGALGMNILSLKHKLRQHRQSKKGKIKEYSDAHSRIQSQRDLTSLSKFDRSALEMAFQNQYDTLICGYSHQPRKTYYESNKGRWLYLNSGDWVEHLTALEYSFKRWKLYSFKHDKLTAFYGDEELRDMDVADLLEKRGDLTETEKFSRTAS</sequence>
<dbReference type="GO" id="GO:0016787">
    <property type="term" value="F:hydrolase activity"/>
    <property type="evidence" value="ECO:0007669"/>
    <property type="project" value="UniProtKB-KW"/>
</dbReference>
<reference evidence="4" key="1">
    <citation type="journal article" date="2019" name="Int. J. Syst. Evol. Microbiol.">
        <title>The Global Catalogue of Microorganisms (GCM) 10K type strain sequencing project: providing services to taxonomists for standard genome sequencing and annotation.</title>
        <authorList>
            <consortium name="The Broad Institute Genomics Platform"/>
            <consortium name="The Broad Institute Genome Sequencing Center for Infectious Disease"/>
            <person name="Wu L."/>
            <person name="Ma J."/>
        </authorList>
    </citation>
    <scope>NUCLEOTIDE SEQUENCE [LARGE SCALE GENOMIC DNA]</scope>
    <source>
        <strain evidence="4">CGMCC 1.12606</strain>
    </source>
</reference>
<name>A0ABQ1QS47_9FLAO</name>
<protein>
    <submittedName>
        <fullName evidence="3">UDP-2,3-diacylglucosamine hydrolase</fullName>
    </submittedName>
</protein>
<comment type="similarity">
    <text evidence="1">Belongs to the metallophosphoesterase superfamily. YfcE family.</text>
</comment>
<keyword evidence="3" id="KW-0378">Hydrolase</keyword>
<proteinExistence type="inferred from homology"/>
<accession>A0ABQ1QS47</accession>
<comment type="caution">
    <text evidence="3">The sequence shown here is derived from an EMBL/GenBank/DDBJ whole genome shotgun (WGS) entry which is preliminary data.</text>
</comment>
<dbReference type="PANTHER" id="PTHR34990">
    <property type="entry name" value="UDP-2,3-DIACYLGLUCOSAMINE HYDROLASE-RELATED"/>
    <property type="match status" value="1"/>
</dbReference>
<gene>
    <name evidence="3" type="ORF">GCM10011361_03240</name>
</gene>
<dbReference type="PANTHER" id="PTHR34990:SF2">
    <property type="entry name" value="BLL8164 PROTEIN"/>
    <property type="match status" value="1"/>
</dbReference>